<feature type="compositionally biased region" description="Basic and acidic residues" evidence="1">
    <location>
        <begin position="43"/>
        <end position="52"/>
    </location>
</feature>
<feature type="transmembrane region" description="Helical" evidence="2">
    <location>
        <begin position="385"/>
        <end position="402"/>
    </location>
</feature>
<evidence type="ECO:0000313" key="4">
    <source>
        <dbReference type="Proteomes" id="UP000001424"/>
    </source>
</evidence>
<evidence type="ECO:0000256" key="1">
    <source>
        <dbReference type="SAM" id="MobiDB-lite"/>
    </source>
</evidence>
<keyword evidence="4" id="KW-1185">Reference proteome</keyword>
<gene>
    <name evidence="3" type="ordered locus">CV_1661</name>
</gene>
<dbReference type="InterPro" id="IPR031566">
    <property type="entry name" value="CitMHS_2"/>
</dbReference>
<feature type="transmembrane region" description="Helical" evidence="2">
    <location>
        <begin position="256"/>
        <end position="275"/>
    </location>
</feature>
<dbReference type="Pfam" id="PF16980">
    <property type="entry name" value="CitMHS_2"/>
    <property type="match status" value="1"/>
</dbReference>
<dbReference type="Proteomes" id="UP000001424">
    <property type="component" value="Chromosome"/>
</dbReference>
<dbReference type="AlphaFoldDB" id="Q7NXG5"/>
<keyword evidence="2" id="KW-0812">Transmembrane</keyword>
<sequence>MPSASARLASAVKLGFVSHSRRCRRNVRRLSDIPPNSPAARDAAGRGREGPPRRTGTRKPVRFSIKGPARALPTGNVPAAAAAFWHHGHLLVREGLMNKKLIALAGGLLLPAFARAADLDGATLGLAWGVPFAGILLSIALFPMLAPGIWHHHFGKITAVWTALFLLPFAAAFGLGHAGALVLHALFTEYIPFIVLLFALYTVSGGILVWGSLHASPRLNTVILAIGTALASVMGTTGAAMLLIRPLLRANEGRKRNVHVVVFFIFLVANVGGGLTPLGDPPLFLGFLKGVTFGWTFQHMLAPVLLLSALLLAIFYFLDRHMFAKEAKEGTLKPVDTSHDKPLKLHGKRNFWLLAGVVGAVLMSGLWKPGIAFALPGVHLELQNLLRDGILLLLAFASLWITPKQVRAGNEFNWLPILEVGKLFAGIFITIAPVIAILRAGDHGALAGLVQAVSGPDGKPLDGMYFWMTGILSSFLDNAPTYLVFFNLASGDAAELMGPFASTLLAISMGAVFMGAMTYIGNAPNFMVKAIAEHRHVRMPGFFGYMLWSGAVLLPCFALLTLVFFHF</sequence>
<feature type="transmembrane region" description="Helical" evidence="2">
    <location>
        <begin position="295"/>
        <end position="318"/>
    </location>
</feature>
<reference evidence="3 4" key="1">
    <citation type="journal article" date="2003" name="Proc. Natl. Acad. Sci. U.S.A.">
        <title>The complete genome sequence of Chromobacterium violaceum reveals remarkable and exploitable bacterial adaptability.</title>
        <authorList>
            <person name="Vasconcelos A.T.R."/>
            <person name="de Almeida D.F."/>
            <person name="Almeida F.C."/>
            <person name="de Almeida L.G.P."/>
            <person name="de Almeida R."/>
            <person name="Goncalves J.A.A."/>
            <person name="Andrade E.M."/>
            <person name="Antonio R.V."/>
            <person name="Araripe J."/>
            <person name="de Araujo M.F.F."/>
            <person name="Filho S.A."/>
            <person name="Azevedo V."/>
            <person name="Batista A.J."/>
            <person name="Bataus L.A.M."/>
            <person name="Batista J.S."/>
            <person name="Belo A."/>
            <person name="vander Berg C."/>
            <person name="Blamey J."/>
            <person name="Bogo M."/>
            <person name="Bonato S."/>
            <person name="Bordignon J."/>
            <person name="Brito C.A."/>
            <person name="Brocchi M."/>
            <person name="Burity H.A."/>
            <person name="Camargo A.A."/>
            <person name="Cardoso D.D.P."/>
            <person name="Carneiro N.P."/>
            <person name="Carraro D.M."/>
            <person name="Carvalho C.M.B."/>
            <person name="Cascardo J.C.M."/>
            <person name="Cavada B.S."/>
            <person name="Chueire L.M.O."/>
            <person name="Pasa T.B.C."/>
            <person name="Duran N."/>
            <person name="Fagundes N."/>
            <person name="Falcao C.L."/>
            <person name="Fantinatti F."/>
            <person name="Farias I.P."/>
            <person name="Felipe M.S.S."/>
            <person name="Ferrari L.P."/>
            <person name="Ferro J.A."/>
            <person name="Ferro M.I.T."/>
            <person name="Franco G.R."/>
            <person name="Freitas N.S.A."/>
            <person name="Furlan L.R."/>
            <person name="Gazzinelli R.T."/>
            <person name="Gomes E.A."/>
            <person name="Goncalves P.R."/>
            <person name="Grangeiro T.B."/>
            <person name="Grattapaglia D."/>
            <person name="Grisard E.C."/>
            <person name="Guimaraes C.T."/>
            <person name="Hanna E.S."/>
            <person name="Hungria M."/>
            <person name="Jardim S.N."/>
            <person name="Laurino J."/>
            <person name="Leoi L.C.T."/>
            <person name="Fassarella L."/>
            <person name="Lima A."/>
            <person name="Loureiro M.F."/>
            <person name="Lyra M.C.P."/>
            <person name="Macedo M."/>
            <person name="Madeira H.M.F."/>
            <person name="Manfio G.P."/>
            <person name="Maranhao A.Q."/>
            <person name="Martins W.S."/>
            <person name="di Mauro S.M.Z."/>
            <person name="de Medeiros S.R.B."/>
            <person name="Meissner R.D.V."/>
            <person name="Menck C.F.M."/>
            <person name="Moreira M.A.M."/>
            <person name="Nascimento F.F."/>
            <person name="Nicolas M.F."/>
            <person name="Oliveira J.G."/>
            <person name="Oliveira S.C."/>
            <person name="Paixao R.F.C."/>
            <person name="Parente J.A."/>
            <person name="Pedrosa F.O."/>
            <person name="Pena S.J.D."/>
            <person name="Perreira J.O."/>
            <person name="Perreira M."/>
            <person name="Pinto L.S.R.C."/>
            <person name="Pinto L.S."/>
            <person name="Porto J.I.R."/>
            <person name="Potrich D.P."/>
            <person name="Neto C.E.R."/>
            <person name="Reis A.M.M."/>
            <person name="Rigo L.U."/>
            <person name="Rondinelli E."/>
            <person name="dos Santos E.B.P."/>
            <person name="Santos F.R."/>
            <person name="Schneider M.P.C."/>
            <person name="Seuanez H.N."/>
            <person name="Silva A.M.R."/>
            <person name="da Silva A.L.C."/>
            <person name="Silva D.W."/>
            <person name="Silva R."/>
            <person name="Simoes I.C."/>
            <person name="Simon D."/>
            <person name="Soares C.M.A."/>
            <person name="Soares R.B.A."/>
            <person name="Souza E.M."/>
            <person name="Souza K.R.L."/>
            <person name="Souza R.C."/>
            <person name="Steffens M.B.R."/>
            <person name="Steindel M."/>
            <person name="Teixeira S.R."/>
            <person name="Urmenyi T."/>
            <person name="Vettore A."/>
            <person name="Wassem R."/>
            <person name="Zaha A."/>
            <person name="Simpson A.J.G."/>
        </authorList>
    </citation>
    <scope>NUCLEOTIDE SEQUENCE [LARGE SCALE GENOMIC DNA]</scope>
    <source>
        <strain evidence="4">ATCC 12472 / DSM 30191 / JCM 1249 / NBRC 12614 / NCIMB 9131 / NCTC 9757</strain>
    </source>
</reference>
<dbReference type="eggNOG" id="COG1055">
    <property type="taxonomic scope" value="Bacteria"/>
</dbReference>
<accession>Q7NXG5</accession>
<dbReference type="KEGG" id="cvi:CV_1661"/>
<keyword evidence="2" id="KW-0472">Membrane</keyword>
<dbReference type="STRING" id="243365.CV_1661"/>
<feature type="transmembrane region" description="Helical" evidence="2">
    <location>
        <begin position="222"/>
        <end position="244"/>
    </location>
</feature>
<feature type="transmembrane region" description="Helical" evidence="2">
    <location>
        <begin position="500"/>
        <end position="522"/>
    </location>
</feature>
<evidence type="ECO:0008006" key="5">
    <source>
        <dbReference type="Google" id="ProtNLM"/>
    </source>
</evidence>
<feature type="transmembrane region" description="Helical" evidence="2">
    <location>
        <begin position="542"/>
        <end position="565"/>
    </location>
</feature>
<evidence type="ECO:0000256" key="2">
    <source>
        <dbReference type="SAM" id="Phobius"/>
    </source>
</evidence>
<keyword evidence="2" id="KW-1133">Transmembrane helix</keyword>
<feature type="transmembrane region" description="Helical" evidence="2">
    <location>
        <begin position="423"/>
        <end position="441"/>
    </location>
</feature>
<dbReference type="EMBL" id="AE016825">
    <property type="protein sequence ID" value="AAQ59337.1"/>
    <property type="molecule type" value="Genomic_DNA"/>
</dbReference>
<proteinExistence type="predicted"/>
<evidence type="ECO:0000313" key="3">
    <source>
        <dbReference type="EMBL" id="AAQ59337.1"/>
    </source>
</evidence>
<name>Q7NXG5_CHRVO</name>
<feature type="transmembrane region" description="Helical" evidence="2">
    <location>
        <begin position="190"/>
        <end position="210"/>
    </location>
</feature>
<protein>
    <recommendedName>
        <fullName evidence="5">Sodium:proton antiporter</fullName>
    </recommendedName>
</protein>
<feature type="transmembrane region" description="Helical" evidence="2">
    <location>
        <begin position="351"/>
        <end position="373"/>
    </location>
</feature>
<organism evidence="3 4">
    <name type="scientific">Chromobacterium violaceum (strain ATCC 12472 / DSM 30191 / JCM 1249 / CCUG 213 / NBRC 12614 / NCIMB 9131 / NCTC 9757 / MK)</name>
    <dbReference type="NCBI Taxonomy" id="243365"/>
    <lineage>
        <taxon>Bacteria</taxon>
        <taxon>Pseudomonadati</taxon>
        <taxon>Pseudomonadota</taxon>
        <taxon>Betaproteobacteria</taxon>
        <taxon>Neisseriales</taxon>
        <taxon>Chromobacteriaceae</taxon>
        <taxon>Chromobacterium</taxon>
    </lineage>
</organism>
<dbReference type="HOGENOM" id="CLU_034923_0_0_4"/>
<feature type="transmembrane region" description="Helical" evidence="2">
    <location>
        <begin position="464"/>
        <end position="488"/>
    </location>
</feature>
<feature type="region of interest" description="Disordered" evidence="1">
    <location>
        <begin position="27"/>
        <end position="61"/>
    </location>
</feature>
<feature type="transmembrane region" description="Helical" evidence="2">
    <location>
        <begin position="124"/>
        <end position="146"/>
    </location>
</feature>
<feature type="transmembrane region" description="Helical" evidence="2">
    <location>
        <begin position="158"/>
        <end position="183"/>
    </location>
</feature>